<keyword evidence="7" id="KW-0135">Cellulose biosynthesis</keyword>
<comment type="similarity">
    <text evidence="3">Belongs to the AcsC/BcsC family.</text>
</comment>
<evidence type="ECO:0000259" key="10">
    <source>
        <dbReference type="Pfam" id="PF05420"/>
    </source>
</evidence>
<dbReference type="PROSITE" id="PS50005">
    <property type="entry name" value="TPR"/>
    <property type="match status" value="1"/>
</dbReference>
<comment type="caution">
    <text evidence="11">The sequence shown here is derived from an EMBL/GenBank/DDBJ whole genome shotgun (WGS) entry which is preliminary data.</text>
</comment>
<keyword evidence="6 8" id="KW-0802">TPR repeat</keyword>
<keyword evidence="12" id="KW-1185">Reference proteome</keyword>
<name>A0ABV0A2S4_9HYPH</name>
<keyword evidence="4" id="KW-0732">Signal</keyword>
<protein>
    <submittedName>
        <fullName evidence="11">Cellulose synthase subunit BcsC-related outer membrane protein</fullName>
    </submittedName>
</protein>
<dbReference type="InterPro" id="IPR019734">
    <property type="entry name" value="TPR_rpt"/>
</dbReference>
<feature type="domain" description="Cellulose synthase operon C C-terminal" evidence="10">
    <location>
        <begin position="967"/>
        <end position="1306"/>
    </location>
</feature>
<dbReference type="Pfam" id="PF05420">
    <property type="entry name" value="BCSC_C"/>
    <property type="match status" value="1"/>
</dbReference>
<organism evidence="11 12">
    <name type="scientific">Methylobacterium ajmalii</name>
    <dbReference type="NCBI Taxonomy" id="2738439"/>
    <lineage>
        <taxon>Bacteria</taxon>
        <taxon>Pseudomonadati</taxon>
        <taxon>Pseudomonadota</taxon>
        <taxon>Alphaproteobacteria</taxon>
        <taxon>Hyphomicrobiales</taxon>
        <taxon>Methylobacteriaceae</taxon>
        <taxon>Methylobacterium</taxon>
    </lineage>
</organism>
<dbReference type="InterPro" id="IPR003921">
    <property type="entry name" value="Cell_synth_C"/>
</dbReference>
<dbReference type="PANTHER" id="PTHR45586:SF1">
    <property type="entry name" value="LIPOPOLYSACCHARIDE ASSEMBLY PROTEIN B"/>
    <property type="match status" value="1"/>
</dbReference>
<evidence type="ECO:0000256" key="6">
    <source>
        <dbReference type="ARBA" id="ARBA00022803"/>
    </source>
</evidence>
<dbReference type="Proteomes" id="UP001407347">
    <property type="component" value="Unassembled WGS sequence"/>
</dbReference>
<dbReference type="SUPFAM" id="SSF48452">
    <property type="entry name" value="TPR-like"/>
    <property type="match status" value="3"/>
</dbReference>
<evidence type="ECO:0000256" key="3">
    <source>
        <dbReference type="ARBA" id="ARBA00005886"/>
    </source>
</evidence>
<feature type="region of interest" description="Disordered" evidence="9">
    <location>
        <begin position="31"/>
        <end position="75"/>
    </location>
</feature>
<comment type="subcellular location">
    <subcellularLocation>
        <location evidence="1">Cell outer membrane</location>
        <topology evidence="1">Peripheral membrane protein</topology>
    </subcellularLocation>
</comment>
<evidence type="ECO:0000313" key="12">
    <source>
        <dbReference type="Proteomes" id="UP001407347"/>
    </source>
</evidence>
<dbReference type="Gene3D" id="1.25.40.10">
    <property type="entry name" value="Tetratricopeptide repeat domain"/>
    <property type="match status" value="3"/>
</dbReference>
<evidence type="ECO:0000256" key="1">
    <source>
        <dbReference type="ARBA" id="ARBA00004339"/>
    </source>
</evidence>
<dbReference type="InterPro" id="IPR008410">
    <property type="entry name" value="BCSC_C"/>
</dbReference>
<dbReference type="SMART" id="SM00028">
    <property type="entry name" value="TPR"/>
    <property type="match status" value="5"/>
</dbReference>
<dbReference type="PRINTS" id="PR01441">
    <property type="entry name" value="CELLSNTHASEC"/>
</dbReference>
<evidence type="ECO:0000313" key="11">
    <source>
        <dbReference type="EMBL" id="MEN3238112.1"/>
    </source>
</evidence>
<gene>
    <name evidence="11" type="ORF">PUR29_32145</name>
</gene>
<sequence length="1309" mass="138718">MLAASVALSVMLVPSDGARAQALPAAILSGGAAAPSAPVPPPSGGPPAAAETAPAGAPASEVSKAVAAPADPEPSVPEKALLEQATYWRNQSQPARAIQSLNRILTLNPSAGALSLLAKAQIDAGQTAEARQTLERLRTGYPQDPRVAEIEYDLKVGQPDPAKLEEARGLAQQGRSTLAIQAYQQAFNGATPPTRYASEYYQTLGGTSAGFEPAREGLGQIVAVNPRDPRAQLAYARLLSYQEATRDEAIERLTRLAGNPSIGEEADRALKQALLWLPDTADSQKVVESYAARHPNDAQIAEKLGLIRNPPQSPVEVGGQARTTGFEKLEKKLYTEAEQDFAKALSVNAEDADATAGMGFLRLKQGRFEEGRRLLKQALELGPTDAEGIQSALKSTEPVSGGKGVDEAQLREIRAQYAEVSRLTRRGRYAEAEALLRRLGGTDPDWGYYLQMGAIQALSGKVREAEATYRQALAKKPGNAAATIGLAGVLLRQGREREAEALYVKVGDTRALGRMRAERLRSQARGVADPVAQAGLYRAAVQADPTNPWLRLELARALLRQGRGNDARMVMASVGTDGPDPQGPEAAFYFAVEVKDLDQAAAFAARVPAGKRTPQMLALQQRVAVRAEVAQAAREMNRQAFKTRMLGLAAAPDPTGARVLEIAQTLVGLDDRSAAADAVATALATVPAPSLQQRLAYANALAAADRQDDAVRLVEGIQAADLPRDERKAVSATVNGVTAAAADRLRLDGRYAEALARLSRRLEADPESSALNMALARLYISRMDLGRAVAITQELLARDPADMDVRRAAVSALIAVGDLPRADAVAKEGVQGAPGDARAHMISALVAQALDDRARVMQDLRTARELSRSEGDVRAVAALEDAPAGAAAPLVPQEARWTSGRDAFRPGPLSEGASGRVPDVLGEIGYAQRDSLARRIDRDIADLQDEVAPQVRAGLGFLGRSGEGGLSRLSAITAPIDASFSPGGVGRLRVQVTPTAIDGNTPRGDRLQRFGTNPAQAALGLPNGIAPAQAQEGVGLNLAYSYRSFTVDIGTTPIGFIKTNVVGGIEAAPLLTPELRLRMIAERRAILNSALSYGGARDPVTGATWGGVVRNRGYAQMEWAPGRWFVYAGAGGGVVTGERVRDNPFIEAAIGASYGLYIDGPRELRVGLSVPYFDYAQNQNAFTFGSGGYFSPQNYVALQLPVSWRDQPLPDLGYTLSGSIGYQSFGQRSAAVFPNDRGLQALLSVSDSGIAGIVPGKRGTGLSYAASAEFEYRLSQAFRVGGRAAFQHAGDYSEGSAVVFGRYLFETIQ</sequence>
<evidence type="ECO:0000256" key="2">
    <source>
        <dbReference type="ARBA" id="ARBA00005186"/>
    </source>
</evidence>
<proteinExistence type="inferred from homology"/>
<feature type="repeat" description="TPR" evidence="8">
    <location>
        <begin position="352"/>
        <end position="385"/>
    </location>
</feature>
<dbReference type="Pfam" id="PF14559">
    <property type="entry name" value="TPR_19"/>
    <property type="match status" value="4"/>
</dbReference>
<dbReference type="RefSeq" id="WP_346013496.1">
    <property type="nucleotide sequence ID" value="NZ_JAQYXP010000004.1"/>
</dbReference>
<dbReference type="InterPro" id="IPR011990">
    <property type="entry name" value="TPR-like_helical_dom_sf"/>
</dbReference>
<keyword evidence="5" id="KW-0677">Repeat</keyword>
<evidence type="ECO:0000256" key="8">
    <source>
        <dbReference type="PROSITE-ProRule" id="PRU00339"/>
    </source>
</evidence>
<dbReference type="EMBL" id="JAQYXP010000004">
    <property type="protein sequence ID" value="MEN3238112.1"/>
    <property type="molecule type" value="Genomic_DNA"/>
</dbReference>
<comment type="pathway">
    <text evidence="2">Glycan metabolism; bacterial cellulose biosynthesis.</text>
</comment>
<dbReference type="InterPro" id="IPR051012">
    <property type="entry name" value="CellSynth/LPSAsmb/PSIAsmb"/>
</dbReference>
<evidence type="ECO:0000256" key="5">
    <source>
        <dbReference type="ARBA" id="ARBA00022737"/>
    </source>
</evidence>
<reference evidence="11 12" key="1">
    <citation type="journal article" date="2023" name="PLoS ONE">
        <title>Complete genome assembly of Hawai'i environmental nontuberculous mycobacteria reveals unexpected co-isolation with methylobacteria.</title>
        <authorList>
            <person name="Hendrix J."/>
            <person name="Epperson L.E."/>
            <person name="Tong E.I."/>
            <person name="Chan Y.L."/>
            <person name="Hasan N.A."/>
            <person name="Dawrs S.N."/>
            <person name="Norton G.J."/>
            <person name="Virdi R."/>
            <person name="Crooks J.L."/>
            <person name="Chan E.D."/>
            <person name="Honda J.R."/>
            <person name="Strong M."/>
        </authorList>
    </citation>
    <scope>NUCLEOTIDE SEQUENCE [LARGE SCALE GENOMIC DNA]</scope>
    <source>
        <strain evidence="11 12">NJH_HI04-1</strain>
    </source>
</reference>
<feature type="compositionally biased region" description="Low complexity" evidence="9">
    <location>
        <begin position="46"/>
        <end position="60"/>
    </location>
</feature>
<evidence type="ECO:0000256" key="7">
    <source>
        <dbReference type="ARBA" id="ARBA00022916"/>
    </source>
</evidence>
<accession>A0ABV0A2S4</accession>
<dbReference type="PANTHER" id="PTHR45586">
    <property type="entry name" value="TPR REPEAT-CONTAINING PROTEIN PA4667"/>
    <property type="match status" value="1"/>
</dbReference>
<evidence type="ECO:0000256" key="9">
    <source>
        <dbReference type="SAM" id="MobiDB-lite"/>
    </source>
</evidence>
<evidence type="ECO:0000256" key="4">
    <source>
        <dbReference type="ARBA" id="ARBA00022729"/>
    </source>
</evidence>